<accession>A0ABW8AQA0</accession>
<organism evidence="3 4">
    <name type="scientific">Spongisporangium articulatum</name>
    <dbReference type="NCBI Taxonomy" id="3362603"/>
    <lineage>
        <taxon>Bacteria</taxon>
        <taxon>Bacillati</taxon>
        <taxon>Actinomycetota</taxon>
        <taxon>Actinomycetes</taxon>
        <taxon>Kineosporiales</taxon>
        <taxon>Kineosporiaceae</taxon>
        <taxon>Spongisporangium</taxon>
    </lineage>
</organism>
<reference evidence="3 4" key="1">
    <citation type="submission" date="2024-10" db="EMBL/GenBank/DDBJ databases">
        <title>The Natural Products Discovery Center: Release of the First 8490 Sequenced Strains for Exploring Actinobacteria Biosynthetic Diversity.</title>
        <authorList>
            <person name="Kalkreuter E."/>
            <person name="Kautsar S.A."/>
            <person name="Yang D."/>
            <person name="Bader C.D."/>
            <person name="Teijaro C.N."/>
            <person name="Fluegel L."/>
            <person name="Davis C.M."/>
            <person name="Simpson J.R."/>
            <person name="Lauterbach L."/>
            <person name="Steele A.D."/>
            <person name="Gui C."/>
            <person name="Meng S."/>
            <person name="Li G."/>
            <person name="Viehrig K."/>
            <person name="Ye F."/>
            <person name="Su P."/>
            <person name="Kiefer A.F."/>
            <person name="Nichols A."/>
            <person name="Cepeda A.J."/>
            <person name="Yan W."/>
            <person name="Fan B."/>
            <person name="Jiang Y."/>
            <person name="Adhikari A."/>
            <person name="Zheng C.-J."/>
            <person name="Schuster L."/>
            <person name="Cowan T.M."/>
            <person name="Smanski M.J."/>
            <person name="Chevrette M.G."/>
            <person name="De Carvalho L.P.S."/>
            <person name="Shen B."/>
        </authorList>
    </citation>
    <scope>NUCLEOTIDE SEQUENCE [LARGE SCALE GENOMIC DNA]</scope>
    <source>
        <strain evidence="3 4">NPDC049639</strain>
    </source>
</reference>
<feature type="region of interest" description="Disordered" evidence="1">
    <location>
        <begin position="1"/>
        <end position="20"/>
    </location>
</feature>
<dbReference type="Proteomes" id="UP001612915">
    <property type="component" value="Unassembled WGS sequence"/>
</dbReference>
<gene>
    <name evidence="3" type="ORF">ACIB24_15910</name>
</gene>
<feature type="domain" description="Immunity protein 35" evidence="2">
    <location>
        <begin position="12"/>
        <end position="91"/>
    </location>
</feature>
<name>A0ABW8AQA0_9ACTN</name>
<keyword evidence="4" id="KW-1185">Reference proteome</keyword>
<dbReference type="RefSeq" id="WP_398282384.1">
    <property type="nucleotide sequence ID" value="NZ_JBITLV010000005.1"/>
</dbReference>
<evidence type="ECO:0000313" key="4">
    <source>
        <dbReference type="Proteomes" id="UP001612915"/>
    </source>
</evidence>
<comment type="caution">
    <text evidence="3">The sequence shown here is derived from an EMBL/GenBank/DDBJ whole genome shotgun (WGS) entry which is preliminary data.</text>
</comment>
<sequence>MDEETARSRADAEVATWHPHRTDPDDEVVVWKLEEHSRAWVAYFATRRWLRSRDRRDQLVGSCPLVIDKVTAHVHRYGSAPAQYALYEAWLDATDD</sequence>
<dbReference type="InterPro" id="IPR029082">
    <property type="entry name" value="Imm35"/>
</dbReference>
<evidence type="ECO:0000259" key="2">
    <source>
        <dbReference type="Pfam" id="PF15567"/>
    </source>
</evidence>
<dbReference type="Pfam" id="PF15567">
    <property type="entry name" value="Imm35"/>
    <property type="match status" value="1"/>
</dbReference>
<dbReference type="EMBL" id="JBITLV010000005">
    <property type="protein sequence ID" value="MFI7588555.1"/>
    <property type="molecule type" value="Genomic_DNA"/>
</dbReference>
<evidence type="ECO:0000256" key="1">
    <source>
        <dbReference type="SAM" id="MobiDB-lite"/>
    </source>
</evidence>
<protein>
    <submittedName>
        <fullName evidence="3">YrhB domain-containing protein</fullName>
    </submittedName>
</protein>
<evidence type="ECO:0000313" key="3">
    <source>
        <dbReference type="EMBL" id="MFI7588555.1"/>
    </source>
</evidence>
<proteinExistence type="predicted"/>
<feature type="compositionally biased region" description="Basic and acidic residues" evidence="1">
    <location>
        <begin position="1"/>
        <end position="12"/>
    </location>
</feature>